<comment type="similarity">
    <text evidence="1 4">Belongs to the AAA ATPase family.</text>
</comment>
<dbReference type="PROSITE" id="PS00674">
    <property type="entry name" value="AAA"/>
    <property type="match status" value="2"/>
</dbReference>
<dbReference type="InterPro" id="IPR003593">
    <property type="entry name" value="AAA+_ATPase"/>
</dbReference>
<evidence type="ECO:0000313" key="6">
    <source>
        <dbReference type="EMBL" id="CAG8516485.1"/>
    </source>
</evidence>
<dbReference type="FunFam" id="3.40.50.300:FF:001440">
    <property type="entry name" value="ATPase, AAA family protein"/>
    <property type="match status" value="1"/>
</dbReference>
<evidence type="ECO:0000259" key="5">
    <source>
        <dbReference type="SMART" id="SM00382"/>
    </source>
</evidence>
<dbReference type="InterPro" id="IPR027417">
    <property type="entry name" value="P-loop_NTPase"/>
</dbReference>
<reference evidence="6" key="1">
    <citation type="submission" date="2021-06" db="EMBL/GenBank/DDBJ databases">
        <authorList>
            <person name="Kallberg Y."/>
            <person name="Tangrot J."/>
            <person name="Rosling A."/>
        </authorList>
    </citation>
    <scope>NUCLEOTIDE SEQUENCE</scope>
    <source>
        <strain evidence="6">FL130A</strain>
    </source>
</reference>
<evidence type="ECO:0000256" key="3">
    <source>
        <dbReference type="ARBA" id="ARBA00022840"/>
    </source>
</evidence>
<dbReference type="PANTHER" id="PTHR23077">
    <property type="entry name" value="AAA-FAMILY ATPASE"/>
    <property type="match status" value="1"/>
</dbReference>
<evidence type="ECO:0000313" key="7">
    <source>
        <dbReference type="Proteomes" id="UP000789508"/>
    </source>
</evidence>
<feature type="domain" description="AAA+ ATPase" evidence="5">
    <location>
        <begin position="185"/>
        <end position="325"/>
    </location>
</feature>
<feature type="non-terminal residue" evidence="6">
    <location>
        <position position="691"/>
    </location>
</feature>
<dbReference type="InterPro" id="IPR050168">
    <property type="entry name" value="AAA_ATPase_domain"/>
</dbReference>
<keyword evidence="3 4" id="KW-0067">ATP-binding</keyword>
<dbReference type="SMART" id="SM00382">
    <property type="entry name" value="AAA"/>
    <property type="match status" value="2"/>
</dbReference>
<organism evidence="6 7">
    <name type="scientific">Ambispora leptoticha</name>
    <dbReference type="NCBI Taxonomy" id="144679"/>
    <lineage>
        <taxon>Eukaryota</taxon>
        <taxon>Fungi</taxon>
        <taxon>Fungi incertae sedis</taxon>
        <taxon>Mucoromycota</taxon>
        <taxon>Glomeromycotina</taxon>
        <taxon>Glomeromycetes</taxon>
        <taxon>Archaeosporales</taxon>
        <taxon>Ambisporaceae</taxon>
        <taxon>Ambispora</taxon>
    </lineage>
</organism>
<dbReference type="Pfam" id="PF00004">
    <property type="entry name" value="AAA"/>
    <property type="match status" value="2"/>
</dbReference>
<dbReference type="FunFam" id="1.10.8.60:FF:000038">
    <property type="entry name" value="spermatogenesis-associated protein 5-like protein 1"/>
    <property type="match status" value="1"/>
</dbReference>
<dbReference type="GO" id="GO:0016887">
    <property type="term" value="F:ATP hydrolysis activity"/>
    <property type="evidence" value="ECO:0007669"/>
    <property type="project" value="InterPro"/>
</dbReference>
<dbReference type="CDD" id="cd19511">
    <property type="entry name" value="RecA-like_CDC48_r2-like"/>
    <property type="match status" value="1"/>
</dbReference>
<dbReference type="InterPro" id="IPR003960">
    <property type="entry name" value="ATPase_AAA_CS"/>
</dbReference>
<dbReference type="SUPFAM" id="SSF52540">
    <property type="entry name" value="P-loop containing nucleoside triphosphate hydrolases"/>
    <property type="match status" value="2"/>
</dbReference>
<dbReference type="OrthoDB" id="5421at2759"/>
<dbReference type="PANTHER" id="PTHR23077:SF171">
    <property type="entry name" value="NUCLEAR VALOSIN-CONTAINING PROTEIN-LIKE"/>
    <property type="match status" value="1"/>
</dbReference>
<dbReference type="Gene3D" id="3.40.50.300">
    <property type="entry name" value="P-loop containing nucleotide triphosphate hydrolases"/>
    <property type="match status" value="2"/>
</dbReference>
<keyword evidence="7" id="KW-1185">Reference proteome</keyword>
<comment type="caution">
    <text evidence="6">The sequence shown here is derived from an EMBL/GenBank/DDBJ whole genome shotgun (WGS) entry which is preliminary data.</text>
</comment>
<gene>
    <name evidence="6" type="ORF">ALEPTO_LOCUS4244</name>
</gene>
<dbReference type="FunFam" id="1.10.8.60:FF:000178">
    <property type="entry name" value="CDC48/VCP homolog, AAA superfamily"/>
    <property type="match status" value="1"/>
</dbReference>
<evidence type="ECO:0000256" key="2">
    <source>
        <dbReference type="ARBA" id="ARBA00022741"/>
    </source>
</evidence>
<dbReference type="Proteomes" id="UP000789508">
    <property type="component" value="Unassembled WGS sequence"/>
</dbReference>
<feature type="domain" description="AAA+ ATPase" evidence="5">
    <location>
        <begin position="454"/>
        <end position="599"/>
    </location>
</feature>
<sequence length="691" mass="77011">SVEIIPPMESREYDEIKELQMSEKLQLNDLGFVWNSGNEEVQINTIRSMLKGFIVCEGCIIHDERRCLKLKIHKIVSQKNSEASVEADTKIAISNEYKLSNMSSKNDENSIQQIISSVASLSLQDTLIKSTDTSIATLKASVIPQKTLITPSSIPGLEKAYESLLEMISYPLLYPDLLSQLNIECPKGVLIYGPPGVGKTYLVSTISKICDAKMITIHGPEIYGSYVGESETKLREKFTFAQRLTLEENCAVILFIDEVDALTPHRTESQSHESRVVAQLLTLMDGMESRGRLVIIAATNRPNAIDPALRRPGRFDREVAIDVPTEETRLKILRVQTQNMKLANDVDLLKLASLTNGYVGADLAALCREAAMSAIHRHNIARNTLVNLTPITMLDFKTALSCVGPSMQRGFHVDVEKTNWENVGGLEDVKKKLQQAIEWPIKHRKTFERLGLKPPRGILLYGPPGCSKTTLVKVMASTSGATFFSINGAQLYSSYLGDSEKNIRIIFQRARSTAPSIIFFDEIDAIVGKRSMGESHEGADGNGDSVQERVLSMLLNEMDGIELATSVLVVGATNRPDLLDVALLRPGRFDKLLYVPPPDLQARREILKIHTINMPISEDFDLDSIAKRTEMYTGADLKNVCREAAIIALRQRHAANKVNMNHFLIALMTVRPRLTKEMLLHYSDITQKYCL</sequence>
<dbReference type="EMBL" id="CAJVPS010000943">
    <property type="protein sequence ID" value="CAG8516485.1"/>
    <property type="molecule type" value="Genomic_DNA"/>
</dbReference>
<evidence type="ECO:0000256" key="4">
    <source>
        <dbReference type="RuleBase" id="RU003651"/>
    </source>
</evidence>
<dbReference type="FunFam" id="3.40.50.300:FF:000061">
    <property type="entry name" value="ATPase family, AAA domain-containing 2"/>
    <property type="match status" value="1"/>
</dbReference>
<accession>A0A9N9F8D6</accession>
<dbReference type="Gene3D" id="1.10.8.60">
    <property type="match status" value="2"/>
</dbReference>
<dbReference type="InterPro" id="IPR003959">
    <property type="entry name" value="ATPase_AAA_core"/>
</dbReference>
<dbReference type="AlphaFoldDB" id="A0A9N9F8D6"/>
<proteinExistence type="inferred from homology"/>
<dbReference type="InterPro" id="IPR041569">
    <property type="entry name" value="AAA_lid_3"/>
</dbReference>
<name>A0A9N9F8D6_9GLOM</name>
<dbReference type="GO" id="GO:0005524">
    <property type="term" value="F:ATP binding"/>
    <property type="evidence" value="ECO:0007669"/>
    <property type="project" value="UniProtKB-KW"/>
</dbReference>
<keyword evidence="2 4" id="KW-0547">Nucleotide-binding</keyword>
<protein>
    <submittedName>
        <fullName evidence="6">3904_t:CDS:1</fullName>
    </submittedName>
</protein>
<evidence type="ECO:0000256" key="1">
    <source>
        <dbReference type="ARBA" id="ARBA00006914"/>
    </source>
</evidence>
<dbReference type="Pfam" id="PF17862">
    <property type="entry name" value="AAA_lid_3"/>
    <property type="match status" value="2"/>
</dbReference>